<keyword evidence="1" id="KW-0028">Amino-acid biosynthesis</keyword>
<dbReference type="RefSeq" id="WP_145363361.1">
    <property type="nucleotide sequence ID" value="NZ_CP036268.1"/>
</dbReference>
<dbReference type="Gene3D" id="2.160.10.10">
    <property type="entry name" value="Hexapeptide repeat proteins"/>
    <property type="match status" value="1"/>
</dbReference>
<dbReference type="GO" id="GO:0009001">
    <property type="term" value="F:serine O-acetyltransferase activity"/>
    <property type="evidence" value="ECO:0007669"/>
    <property type="project" value="UniProtKB-EC"/>
</dbReference>
<dbReference type="Proteomes" id="UP000317318">
    <property type="component" value="Chromosome"/>
</dbReference>
<gene>
    <name evidence="4" type="primary">cysE</name>
    <name evidence="4" type="ORF">Pan189_15990</name>
</gene>
<dbReference type="InterPro" id="IPR042122">
    <property type="entry name" value="Ser_AcTrfase_N_sf"/>
</dbReference>
<dbReference type="EC" id="2.3.1.30" evidence="4"/>
<accession>A0A517QZZ7</accession>
<name>A0A517QZZ7_9PLAN</name>
<reference evidence="4 5" key="1">
    <citation type="submission" date="2019-02" db="EMBL/GenBank/DDBJ databases">
        <title>Deep-cultivation of Planctomycetes and their phenomic and genomic characterization uncovers novel biology.</title>
        <authorList>
            <person name="Wiegand S."/>
            <person name="Jogler M."/>
            <person name="Boedeker C."/>
            <person name="Pinto D."/>
            <person name="Vollmers J."/>
            <person name="Rivas-Marin E."/>
            <person name="Kohn T."/>
            <person name="Peeters S.H."/>
            <person name="Heuer A."/>
            <person name="Rast P."/>
            <person name="Oberbeckmann S."/>
            <person name="Bunk B."/>
            <person name="Jeske O."/>
            <person name="Meyerdierks A."/>
            <person name="Storesund J.E."/>
            <person name="Kallscheuer N."/>
            <person name="Luecker S."/>
            <person name="Lage O.M."/>
            <person name="Pohl T."/>
            <person name="Merkel B.J."/>
            <person name="Hornburger P."/>
            <person name="Mueller R.-W."/>
            <person name="Bruemmer F."/>
            <person name="Labrenz M."/>
            <person name="Spormann A.M."/>
            <person name="Op den Camp H."/>
            <person name="Overmann J."/>
            <person name="Amann R."/>
            <person name="Jetten M.S.M."/>
            <person name="Mascher T."/>
            <person name="Medema M.H."/>
            <person name="Devos D.P."/>
            <person name="Kaster A.-K."/>
            <person name="Ovreas L."/>
            <person name="Rohde M."/>
            <person name="Galperin M.Y."/>
            <person name="Jogler C."/>
        </authorList>
    </citation>
    <scope>NUCLEOTIDE SEQUENCE [LARGE SCALE GENOMIC DNA]</scope>
    <source>
        <strain evidence="4 5">Pan189</strain>
    </source>
</reference>
<sequence>MASDFRRKEQLPELTDRIVASYHDLDLIHHLAHCPLPSSKEVFGIVRDLKEVLFPGYRGRQNLHWANVGYYVGDLVDSLHDRMTEQLCRALRHAHDQSTRTDCEKRGTVETTTDFERIGQERAIAFLETLPQLRETLMADARAAYDGDPAAASTDEIVFCYPGFEAITIQRLAHELYRLEIPIVPRMLTEWAHRQTGIDIHPGAQIGRSFFIDHGTGVVIGETCEIADNVKIYQGVTLGAKSFPKGPDGELVRGEKRHPTVEEGVIIYSSASILGGDVVIGSGSVIGAGVTLTRSVPANTVVTIEKPSLRFREAS</sequence>
<dbReference type="EMBL" id="CP036268">
    <property type="protein sequence ID" value="QDT37226.1"/>
    <property type="molecule type" value="Genomic_DNA"/>
</dbReference>
<dbReference type="Gene3D" id="1.10.3130.10">
    <property type="entry name" value="serine acetyltransferase, domain 1"/>
    <property type="match status" value="1"/>
</dbReference>
<dbReference type="OrthoDB" id="9801456at2"/>
<keyword evidence="2 4" id="KW-0808">Transferase</keyword>
<dbReference type="PANTHER" id="PTHR42811">
    <property type="entry name" value="SERINE ACETYLTRANSFERASE"/>
    <property type="match status" value="1"/>
</dbReference>
<dbReference type="AlphaFoldDB" id="A0A517QZZ7"/>
<keyword evidence="3 4" id="KW-0012">Acyltransferase</keyword>
<evidence type="ECO:0000256" key="2">
    <source>
        <dbReference type="ARBA" id="ARBA00022679"/>
    </source>
</evidence>
<dbReference type="InterPro" id="IPR011004">
    <property type="entry name" value="Trimer_LpxA-like_sf"/>
</dbReference>
<evidence type="ECO:0000313" key="4">
    <source>
        <dbReference type="EMBL" id="QDT37226.1"/>
    </source>
</evidence>
<protein>
    <submittedName>
        <fullName evidence="4">Serine acetyltransferase</fullName>
        <ecNumber evidence="4">2.3.1.30</ecNumber>
    </submittedName>
</protein>
<evidence type="ECO:0000256" key="3">
    <source>
        <dbReference type="ARBA" id="ARBA00023315"/>
    </source>
</evidence>
<evidence type="ECO:0000256" key="1">
    <source>
        <dbReference type="ARBA" id="ARBA00022605"/>
    </source>
</evidence>
<dbReference type="InterPro" id="IPR045304">
    <property type="entry name" value="LbH_SAT"/>
</dbReference>
<dbReference type="CDD" id="cd03354">
    <property type="entry name" value="LbH_SAT"/>
    <property type="match status" value="1"/>
</dbReference>
<dbReference type="GO" id="GO:0008652">
    <property type="term" value="P:amino acid biosynthetic process"/>
    <property type="evidence" value="ECO:0007669"/>
    <property type="project" value="UniProtKB-KW"/>
</dbReference>
<dbReference type="KEGG" id="svp:Pan189_15990"/>
<proteinExistence type="predicted"/>
<dbReference type="SUPFAM" id="SSF51161">
    <property type="entry name" value="Trimeric LpxA-like enzymes"/>
    <property type="match status" value="1"/>
</dbReference>
<dbReference type="NCBIfam" id="NF041874">
    <property type="entry name" value="EPS_EpsC"/>
    <property type="match status" value="1"/>
</dbReference>
<evidence type="ECO:0000313" key="5">
    <source>
        <dbReference type="Proteomes" id="UP000317318"/>
    </source>
</evidence>
<organism evidence="4 5">
    <name type="scientific">Stratiformator vulcanicus</name>
    <dbReference type="NCBI Taxonomy" id="2527980"/>
    <lineage>
        <taxon>Bacteria</taxon>
        <taxon>Pseudomonadati</taxon>
        <taxon>Planctomycetota</taxon>
        <taxon>Planctomycetia</taxon>
        <taxon>Planctomycetales</taxon>
        <taxon>Planctomycetaceae</taxon>
        <taxon>Stratiformator</taxon>
    </lineage>
</organism>
<dbReference type="InterPro" id="IPR053376">
    <property type="entry name" value="Serine_acetyltransferase"/>
</dbReference>
<keyword evidence="5" id="KW-1185">Reference proteome</keyword>